<gene>
    <name evidence="2" type="ORF">JMJ35_006117</name>
</gene>
<name>A0AA39V4N7_9LECA</name>
<dbReference type="InterPro" id="IPR001810">
    <property type="entry name" value="F-box_dom"/>
</dbReference>
<proteinExistence type="predicted"/>
<evidence type="ECO:0000259" key="1">
    <source>
        <dbReference type="PROSITE" id="PS50181"/>
    </source>
</evidence>
<evidence type="ECO:0000313" key="2">
    <source>
        <dbReference type="EMBL" id="KAK0511544.1"/>
    </source>
</evidence>
<dbReference type="AlphaFoldDB" id="A0AA39V4N7"/>
<dbReference type="PROSITE" id="PS50181">
    <property type="entry name" value="FBOX"/>
    <property type="match status" value="1"/>
</dbReference>
<feature type="domain" description="F-box" evidence="1">
    <location>
        <begin position="17"/>
        <end position="66"/>
    </location>
</feature>
<reference evidence="2" key="1">
    <citation type="submission" date="2023-03" db="EMBL/GenBank/DDBJ databases">
        <title>Complete genome of Cladonia borealis.</title>
        <authorList>
            <person name="Park H."/>
        </authorList>
    </citation>
    <scope>NUCLEOTIDE SEQUENCE</scope>
    <source>
        <strain evidence="2">ANT050790</strain>
    </source>
</reference>
<protein>
    <recommendedName>
        <fullName evidence="1">F-box domain-containing protein</fullName>
    </recommendedName>
</protein>
<organism evidence="2 3">
    <name type="scientific">Cladonia borealis</name>
    <dbReference type="NCBI Taxonomy" id="184061"/>
    <lineage>
        <taxon>Eukaryota</taxon>
        <taxon>Fungi</taxon>
        <taxon>Dikarya</taxon>
        <taxon>Ascomycota</taxon>
        <taxon>Pezizomycotina</taxon>
        <taxon>Lecanoromycetes</taxon>
        <taxon>OSLEUM clade</taxon>
        <taxon>Lecanoromycetidae</taxon>
        <taxon>Lecanorales</taxon>
        <taxon>Lecanorineae</taxon>
        <taxon>Cladoniaceae</taxon>
        <taxon>Cladonia</taxon>
    </lineage>
</organism>
<dbReference type="Pfam" id="PF00646">
    <property type="entry name" value="F-box"/>
    <property type="match status" value="1"/>
</dbReference>
<dbReference type="Proteomes" id="UP001166286">
    <property type="component" value="Unassembled WGS sequence"/>
</dbReference>
<dbReference type="InterPro" id="IPR036047">
    <property type="entry name" value="F-box-like_dom_sf"/>
</dbReference>
<dbReference type="SUPFAM" id="SSF81383">
    <property type="entry name" value="F-box domain"/>
    <property type="match status" value="1"/>
</dbReference>
<keyword evidence="3" id="KW-1185">Reference proteome</keyword>
<evidence type="ECO:0000313" key="3">
    <source>
        <dbReference type="Proteomes" id="UP001166286"/>
    </source>
</evidence>
<dbReference type="EMBL" id="JAFEKC020000013">
    <property type="protein sequence ID" value="KAK0511544.1"/>
    <property type="molecule type" value="Genomic_DNA"/>
</dbReference>
<sequence>MASSENDRIACNERNPATCLFDLPNEVLIHVLTCLDTLPLLQIRAVAHRFQNLIIRIIHARLLQAAALKDRKLILECYHPSAQYTEPYLYCDYLGTPGLSGHTAGLGSIYELADEHSGEGTLRKLYSRFRPTRNDPQQVSYYSHPAGDIPGSRTSERAAARSSMQTEAINQKVNLEADELFTQLQFIASLVEIGPRRGFFISIQNIVEQKTTRVFRTWLAERAKQTKVTETGRTKASPSGILGEDDSILWMDQNRVAGLKVRVQERGWRKNVPILLHRDEDQAVGYSLELQELLISTTHLMLAVEKSLHQREQDSGRAMVFGSFATANPQ</sequence>
<comment type="caution">
    <text evidence="2">The sequence shown here is derived from an EMBL/GenBank/DDBJ whole genome shotgun (WGS) entry which is preliminary data.</text>
</comment>
<accession>A0AA39V4N7</accession>